<organism evidence="6 7">
    <name type="scientific">Modicella reniformis</name>
    <dbReference type="NCBI Taxonomy" id="1440133"/>
    <lineage>
        <taxon>Eukaryota</taxon>
        <taxon>Fungi</taxon>
        <taxon>Fungi incertae sedis</taxon>
        <taxon>Mucoromycota</taxon>
        <taxon>Mortierellomycotina</taxon>
        <taxon>Mortierellomycetes</taxon>
        <taxon>Mortierellales</taxon>
        <taxon>Mortierellaceae</taxon>
        <taxon>Modicella</taxon>
    </lineage>
</organism>
<keyword evidence="4" id="KW-0238">DNA-binding</keyword>
<evidence type="ECO:0000259" key="5">
    <source>
        <dbReference type="PROSITE" id="PS00486"/>
    </source>
</evidence>
<evidence type="ECO:0000256" key="1">
    <source>
        <dbReference type="ARBA" id="ARBA00006271"/>
    </source>
</evidence>
<dbReference type="GO" id="GO:0006298">
    <property type="term" value="P:mismatch repair"/>
    <property type="evidence" value="ECO:0007669"/>
    <property type="project" value="InterPro"/>
</dbReference>
<proteinExistence type="inferred from homology"/>
<dbReference type="SMART" id="SM00534">
    <property type="entry name" value="MUTSac"/>
    <property type="match status" value="1"/>
</dbReference>
<dbReference type="CDD" id="cd03281">
    <property type="entry name" value="ABC_MSH5_euk"/>
    <property type="match status" value="1"/>
</dbReference>
<accession>A0A9P6M1L8</accession>
<dbReference type="GO" id="GO:0005634">
    <property type="term" value="C:nucleus"/>
    <property type="evidence" value="ECO:0007669"/>
    <property type="project" value="TreeGrafter"/>
</dbReference>
<dbReference type="SUPFAM" id="SSF48334">
    <property type="entry name" value="DNA repair protein MutS, domain III"/>
    <property type="match status" value="1"/>
</dbReference>
<dbReference type="Gene3D" id="1.10.1420.10">
    <property type="match status" value="2"/>
</dbReference>
<dbReference type="GO" id="GO:0051026">
    <property type="term" value="P:chiasma assembly"/>
    <property type="evidence" value="ECO:0007669"/>
    <property type="project" value="TreeGrafter"/>
</dbReference>
<protein>
    <submittedName>
        <fullName evidence="6">MutS protein msh5</fullName>
    </submittedName>
</protein>
<dbReference type="EMBL" id="JAAAHW010006424">
    <property type="protein sequence ID" value="KAF9961209.1"/>
    <property type="molecule type" value="Genomic_DNA"/>
</dbReference>
<dbReference type="PIRSF" id="PIRSF037677">
    <property type="entry name" value="DNA_mis_repair_Msh6"/>
    <property type="match status" value="1"/>
</dbReference>
<dbReference type="InterPro" id="IPR000432">
    <property type="entry name" value="DNA_mismatch_repair_MutS_C"/>
</dbReference>
<dbReference type="PROSITE" id="PS00486">
    <property type="entry name" value="DNA_MISMATCH_REPAIR_2"/>
    <property type="match status" value="1"/>
</dbReference>
<evidence type="ECO:0000313" key="7">
    <source>
        <dbReference type="Proteomes" id="UP000749646"/>
    </source>
</evidence>
<evidence type="ECO:0000256" key="2">
    <source>
        <dbReference type="ARBA" id="ARBA00022741"/>
    </source>
</evidence>
<keyword evidence="2" id="KW-0547">Nucleotide-binding</keyword>
<dbReference type="Gene3D" id="3.40.50.300">
    <property type="entry name" value="P-loop containing nucleotide triphosphate hydrolases"/>
    <property type="match status" value="1"/>
</dbReference>
<dbReference type="GO" id="GO:0140664">
    <property type="term" value="F:ATP-dependent DNA damage sensor activity"/>
    <property type="evidence" value="ECO:0007669"/>
    <property type="project" value="InterPro"/>
</dbReference>
<evidence type="ECO:0000313" key="6">
    <source>
        <dbReference type="EMBL" id="KAF9961209.1"/>
    </source>
</evidence>
<comment type="caution">
    <text evidence="6">The sequence shown here is derived from an EMBL/GenBank/DDBJ whole genome shotgun (WGS) entry which is preliminary data.</text>
</comment>
<dbReference type="SUPFAM" id="SSF52540">
    <property type="entry name" value="P-loop containing nucleoside triphosphate hydrolases"/>
    <property type="match status" value="1"/>
</dbReference>
<dbReference type="InterPro" id="IPR017261">
    <property type="entry name" value="DNA_mismatch_repair_MutS/MSH"/>
</dbReference>
<dbReference type="InterPro" id="IPR007696">
    <property type="entry name" value="DNA_mismatch_repair_MutS_core"/>
</dbReference>
<gene>
    <name evidence="6" type="primary">MSH5</name>
    <name evidence="6" type="ORF">BGZ65_011068</name>
</gene>
<dbReference type="PANTHER" id="PTHR11361:SF20">
    <property type="entry name" value="MUTS PROTEIN HOMOLOG 5"/>
    <property type="match status" value="1"/>
</dbReference>
<sequence length="622" mass="69975">MDESAQKDAQLRLSNAVDLQSKESTPALDDSHSFVLTGVLNQTKTSQGRYLLKQWLLRPSLDLNTIHTRHQNVECFVRIENQPAVGQLTSCLSHIKNIPRVLQTLPRKATLAEWQAILQIQRHFIVKDLMDIGTFINDVVDFDESVLEGRCVVKHSVDEELDRMRQTYHGLDSFLSEIAKDISLTIPSDFTSTINVIYFPQLGYLITVPMNPNWRTDQDFYLEGLSYQFCTESTVYYKNNAMRELDEHLGDIHGLIVDREIDIMQGLQDRILEYSQLLVTCSDLCAELDVLISFAQVARLRNYRRPVMTEQRILKIVKGRHPLQELTVDSFVANDTLLGEIESSYSTAVAATAASSIAVTVDRRVRDVDTDMEFQSEGDFQDNQVMILSGPNSSGKSVYLKQVALITFMAHIGSFVPATYALVGLTDKILTRIQTRETVSSIQSAFMTDLQQVIIALNMATRRSLVILDEFGKGTASTDGAGVFCGVIEHFAKMQHERPRVLATTHFHELLENQMLDLSLPISLYTMEVYQEPDCLEATFLFRVIEGKTPASLGPACAAMASMPAHIVQRAAFLSNLFQRYEVVVPMLTKHELTMQRMYEQLVAMLLDLDLGGSLGEGTPED</sequence>
<dbReference type="InterPro" id="IPR036187">
    <property type="entry name" value="DNA_mismatch_repair_MutS_sf"/>
</dbReference>
<name>A0A9P6M1L8_9FUNG</name>
<dbReference type="Proteomes" id="UP000749646">
    <property type="component" value="Unassembled WGS sequence"/>
</dbReference>
<dbReference type="GO" id="GO:0030983">
    <property type="term" value="F:mismatched DNA binding"/>
    <property type="evidence" value="ECO:0007669"/>
    <property type="project" value="InterPro"/>
</dbReference>
<evidence type="ECO:0000256" key="3">
    <source>
        <dbReference type="ARBA" id="ARBA00022840"/>
    </source>
</evidence>
<feature type="domain" description="DNA mismatch repair proteins mutS family" evidence="5">
    <location>
        <begin position="464"/>
        <end position="480"/>
    </location>
</feature>
<dbReference type="OrthoDB" id="29596at2759"/>
<dbReference type="AlphaFoldDB" id="A0A9P6M1L8"/>
<dbReference type="InterPro" id="IPR027417">
    <property type="entry name" value="P-loop_NTPase"/>
</dbReference>
<dbReference type="Pfam" id="PF05192">
    <property type="entry name" value="MutS_III"/>
    <property type="match status" value="1"/>
</dbReference>
<dbReference type="PANTHER" id="PTHR11361">
    <property type="entry name" value="DNA MISMATCH REPAIR PROTEIN MUTS FAMILY MEMBER"/>
    <property type="match status" value="1"/>
</dbReference>
<evidence type="ECO:0000256" key="4">
    <source>
        <dbReference type="ARBA" id="ARBA00023125"/>
    </source>
</evidence>
<reference evidence="6" key="1">
    <citation type="journal article" date="2020" name="Fungal Divers.">
        <title>Resolving the Mortierellaceae phylogeny through synthesis of multi-gene phylogenetics and phylogenomics.</title>
        <authorList>
            <person name="Vandepol N."/>
            <person name="Liber J."/>
            <person name="Desiro A."/>
            <person name="Na H."/>
            <person name="Kennedy M."/>
            <person name="Barry K."/>
            <person name="Grigoriev I.V."/>
            <person name="Miller A.N."/>
            <person name="O'Donnell K."/>
            <person name="Stajich J.E."/>
            <person name="Bonito G."/>
        </authorList>
    </citation>
    <scope>NUCLEOTIDE SEQUENCE</scope>
    <source>
        <strain evidence="6">MES-2147</strain>
    </source>
</reference>
<dbReference type="InterPro" id="IPR045076">
    <property type="entry name" value="MutS"/>
</dbReference>
<comment type="similarity">
    <text evidence="1">Belongs to the DNA mismatch repair MutS family.</text>
</comment>
<keyword evidence="7" id="KW-1185">Reference proteome</keyword>
<feature type="non-terminal residue" evidence="6">
    <location>
        <position position="622"/>
    </location>
</feature>
<dbReference type="SMART" id="SM00533">
    <property type="entry name" value="MUTSd"/>
    <property type="match status" value="1"/>
</dbReference>
<keyword evidence="3" id="KW-0067">ATP-binding</keyword>
<dbReference type="Pfam" id="PF00488">
    <property type="entry name" value="MutS_V"/>
    <property type="match status" value="1"/>
</dbReference>
<dbReference type="GO" id="GO:0005524">
    <property type="term" value="F:ATP binding"/>
    <property type="evidence" value="ECO:0007669"/>
    <property type="project" value="UniProtKB-KW"/>
</dbReference>